<protein>
    <recommendedName>
        <fullName evidence="10">Major facilitator superfamily (MFS) profile domain-containing protein</fullName>
    </recommendedName>
</protein>
<dbReference type="InterPro" id="IPR005828">
    <property type="entry name" value="MFS_sugar_transport-like"/>
</dbReference>
<dbReference type="PROSITE" id="PS50850">
    <property type="entry name" value="MFS"/>
    <property type="match status" value="1"/>
</dbReference>
<evidence type="ECO:0000256" key="9">
    <source>
        <dbReference type="SAM" id="Phobius"/>
    </source>
</evidence>
<dbReference type="InterPro" id="IPR003663">
    <property type="entry name" value="Sugar/inositol_transpt"/>
</dbReference>
<keyword evidence="3 9" id="KW-0812">Transmembrane</keyword>
<dbReference type="PANTHER" id="PTHR48021:SF1">
    <property type="entry name" value="GH07001P-RELATED"/>
    <property type="match status" value="1"/>
</dbReference>
<evidence type="ECO:0000259" key="10">
    <source>
        <dbReference type="PROSITE" id="PS50850"/>
    </source>
</evidence>
<feature type="transmembrane region" description="Helical" evidence="9">
    <location>
        <begin position="25"/>
        <end position="46"/>
    </location>
</feature>
<keyword evidence="8" id="KW-0813">Transport</keyword>
<keyword evidence="2" id="KW-1003">Cell membrane</keyword>
<evidence type="ECO:0000256" key="7">
    <source>
        <dbReference type="ARBA" id="ARBA00024348"/>
    </source>
</evidence>
<proteinExistence type="inferred from homology"/>
<dbReference type="CDD" id="cd17358">
    <property type="entry name" value="MFS_GLUT6_8_Class3_like"/>
    <property type="match status" value="1"/>
</dbReference>
<feature type="domain" description="Major facilitator superfamily (MFS) profile" evidence="10">
    <location>
        <begin position="23"/>
        <end position="457"/>
    </location>
</feature>
<dbReference type="InterPro" id="IPR050549">
    <property type="entry name" value="MFS_Trehalose_Transporter"/>
</dbReference>
<dbReference type="GO" id="GO:0051119">
    <property type="term" value="F:sugar transmembrane transporter activity"/>
    <property type="evidence" value="ECO:0007669"/>
    <property type="project" value="InterPro"/>
</dbReference>
<evidence type="ECO:0000256" key="2">
    <source>
        <dbReference type="ARBA" id="ARBA00022475"/>
    </source>
</evidence>
<accession>A0A8K0CWM1</accession>
<reference evidence="11" key="1">
    <citation type="submission" date="2019-08" db="EMBL/GenBank/DDBJ databases">
        <title>The genome of the North American firefly Photinus pyralis.</title>
        <authorList>
            <consortium name="Photinus pyralis genome working group"/>
            <person name="Fallon T.R."/>
            <person name="Sander Lower S.E."/>
            <person name="Weng J.-K."/>
        </authorList>
    </citation>
    <scope>NUCLEOTIDE SEQUENCE</scope>
    <source>
        <strain evidence="11">TRF0915ILg1</strain>
        <tissue evidence="11">Whole body</tissue>
    </source>
</reference>
<gene>
    <name evidence="11" type="ORF">ILUMI_13235</name>
</gene>
<evidence type="ECO:0000313" key="11">
    <source>
        <dbReference type="EMBL" id="KAF2892941.1"/>
    </source>
</evidence>
<dbReference type="Pfam" id="PF00083">
    <property type="entry name" value="Sugar_tr"/>
    <property type="match status" value="1"/>
</dbReference>
<feature type="transmembrane region" description="Helical" evidence="9">
    <location>
        <begin position="97"/>
        <end position="117"/>
    </location>
</feature>
<name>A0A8K0CWM1_IGNLU</name>
<feature type="transmembrane region" description="Helical" evidence="9">
    <location>
        <begin position="262"/>
        <end position="286"/>
    </location>
</feature>
<evidence type="ECO:0000313" key="12">
    <source>
        <dbReference type="Proteomes" id="UP000801492"/>
    </source>
</evidence>
<dbReference type="NCBIfam" id="TIGR00879">
    <property type="entry name" value="SP"/>
    <property type="match status" value="1"/>
</dbReference>
<feature type="transmembrane region" description="Helical" evidence="9">
    <location>
        <begin position="360"/>
        <end position="390"/>
    </location>
</feature>
<feature type="transmembrane region" description="Helical" evidence="9">
    <location>
        <begin position="123"/>
        <end position="143"/>
    </location>
</feature>
<keyword evidence="5 9" id="KW-0472">Membrane</keyword>
<dbReference type="InterPro" id="IPR036259">
    <property type="entry name" value="MFS_trans_sf"/>
</dbReference>
<comment type="subcellular location">
    <subcellularLocation>
        <location evidence="1">Cell membrane</location>
        <topology evidence="1">Multi-pass membrane protein</topology>
    </subcellularLocation>
</comment>
<feature type="transmembrane region" description="Helical" evidence="9">
    <location>
        <begin position="402"/>
        <end position="423"/>
    </location>
</feature>
<evidence type="ECO:0000256" key="8">
    <source>
        <dbReference type="RuleBase" id="RU003346"/>
    </source>
</evidence>
<dbReference type="OrthoDB" id="6612291at2759"/>
<feature type="transmembrane region" description="Helical" evidence="9">
    <location>
        <begin position="66"/>
        <end position="85"/>
    </location>
</feature>
<feature type="transmembrane region" description="Helical" evidence="9">
    <location>
        <begin position="435"/>
        <end position="453"/>
    </location>
</feature>
<feature type="transmembrane region" description="Helical" evidence="9">
    <location>
        <begin position="328"/>
        <end position="348"/>
    </location>
</feature>
<dbReference type="PANTHER" id="PTHR48021">
    <property type="match status" value="1"/>
</dbReference>
<comment type="caution">
    <text evidence="11">The sequence shown here is derived from an EMBL/GenBank/DDBJ whole genome shotgun (WGS) entry which is preliminary data.</text>
</comment>
<dbReference type="PRINTS" id="PR00171">
    <property type="entry name" value="SUGRTRNSPORT"/>
</dbReference>
<evidence type="ECO:0000256" key="3">
    <source>
        <dbReference type="ARBA" id="ARBA00022692"/>
    </source>
</evidence>
<evidence type="ECO:0000256" key="1">
    <source>
        <dbReference type="ARBA" id="ARBA00004651"/>
    </source>
</evidence>
<dbReference type="Gene3D" id="1.20.1250.20">
    <property type="entry name" value="MFS general substrate transporter like domains"/>
    <property type="match status" value="1"/>
</dbReference>
<evidence type="ECO:0000256" key="4">
    <source>
        <dbReference type="ARBA" id="ARBA00022989"/>
    </source>
</evidence>
<dbReference type="Proteomes" id="UP000801492">
    <property type="component" value="Unassembled WGS sequence"/>
</dbReference>
<feature type="transmembrane region" description="Helical" evidence="9">
    <location>
        <begin position="182"/>
        <end position="199"/>
    </location>
</feature>
<keyword evidence="12" id="KW-1185">Reference proteome</keyword>
<feature type="transmembrane region" description="Helical" evidence="9">
    <location>
        <begin position="155"/>
        <end position="176"/>
    </location>
</feature>
<evidence type="ECO:0000256" key="6">
    <source>
        <dbReference type="ARBA" id="ARBA00023180"/>
    </source>
</evidence>
<comment type="similarity">
    <text evidence="7">Belongs to the major facilitator superfamily. Sugar transporter (TC 2.A.1.1) family. Trehalose transporter subfamily.</text>
</comment>
<keyword evidence="6" id="KW-0325">Glycoprotein</keyword>
<dbReference type="SUPFAM" id="SSF103473">
    <property type="entry name" value="MFS general substrate transporter"/>
    <property type="match status" value="1"/>
</dbReference>
<keyword evidence="4 9" id="KW-1133">Transmembrane helix</keyword>
<sequence length="482" mass="52515">MHTDLENCSIALVPQRSRGKKLPQYVAALSVCMGALAAGAVLGWTGNISEDMKKFSYNGIEIDDDSLGWIGSMATLGAAAACIPIGKLCDMIGRKIAMLSLAIPFTIGWMLIIFANSLTILSIGRFLTGMAGCAFCVSAPIYTSEIAEKDIRGALGSYFEFLLATGIALSFGVAMITDIKSYTIIMAILPLIFVIIFMFQPESPIYLLKLNKEDKARAALLRLRGNSYDIDAEIREIKNDLLEEQNCNISPLQSLRKKGTKISILVCFSLMFFQQACGITAVVFYADSIFTSAGSKLDPKVSTLILGLMEAIATFAGTIVVDRLGRRILLISSTFVVGISGAVLGIFFTLQDRHLVDEDALLALGYVPVISLCLFVIMFSIGIGPIPWLISAELFPPEIRSIATGAAATLNWFTGFLITKFYLDLKNAVGSDVTFYIFSVISVIGTVFIFLFVPETKGKSLNEIQKELNEDDMKESIEKSRM</sequence>
<feature type="transmembrane region" description="Helical" evidence="9">
    <location>
        <begin position="301"/>
        <end position="321"/>
    </location>
</feature>
<dbReference type="FunFam" id="1.20.1250.20:FF:000055">
    <property type="entry name" value="Facilitated trehalose transporter Tret1-2 homolog"/>
    <property type="match status" value="1"/>
</dbReference>
<organism evidence="11 12">
    <name type="scientific">Ignelater luminosus</name>
    <name type="common">Cucubano</name>
    <name type="synonym">Pyrophorus luminosus</name>
    <dbReference type="NCBI Taxonomy" id="2038154"/>
    <lineage>
        <taxon>Eukaryota</taxon>
        <taxon>Metazoa</taxon>
        <taxon>Ecdysozoa</taxon>
        <taxon>Arthropoda</taxon>
        <taxon>Hexapoda</taxon>
        <taxon>Insecta</taxon>
        <taxon>Pterygota</taxon>
        <taxon>Neoptera</taxon>
        <taxon>Endopterygota</taxon>
        <taxon>Coleoptera</taxon>
        <taxon>Polyphaga</taxon>
        <taxon>Elateriformia</taxon>
        <taxon>Elateroidea</taxon>
        <taxon>Elateridae</taxon>
        <taxon>Agrypninae</taxon>
        <taxon>Pyrophorini</taxon>
        <taxon>Ignelater</taxon>
    </lineage>
</organism>
<dbReference type="GO" id="GO:0005886">
    <property type="term" value="C:plasma membrane"/>
    <property type="evidence" value="ECO:0007669"/>
    <property type="project" value="UniProtKB-SubCell"/>
</dbReference>
<dbReference type="AlphaFoldDB" id="A0A8K0CWM1"/>
<evidence type="ECO:0000256" key="5">
    <source>
        <dbReference type="ARBA" id="ARBA00023136"/>
    </source>
</evidence>
<dbReference type="InterPro" id="IPR020846">
    <property type="entry name" value="MFS_dom"/>
</dbReference>
<dbReference type="EMBL" id="VTPC01008349">
    <property type="protein sequence ID" value="KAF2892941.1"/>
    <property type="molecule type" value="Genomic_DNA"/>
</dbReference>
<dbReference type="InterPro" id="IPR044775">
    <property type="entry name" value="MFS_ERD6/Tret1-like"/>
</dbReference>